<sequence>MLFTLRVFNCLTYGLLFRCDTVNNACGLVPPERWMLRSPHWLRRQTLKHLGFSKWKDLGWGWGEAHRTVVIRIYSAFVGGSFATYGRIAVRAPESELVAQQSAAKSIGFAADWQQRVYFVKWRNGDFETGSSASVCGWRQDCPSVNYRDHVQSPTGTTLIDEAIAVMGSAFEPVDGVLSDTASSENTRIYFYAGGGVGWMRSSSDTAAAATAKSIATAEAALKAGATAAATVLRNGGKAHEQSLAAANAAAAVSKSSGRSLPQQAFIAAKAAALAIQAAGETVELQCAEAGRAAFFVSKSGGLAEDQIASRAGDAAVSAVKPQNLQSQQMVECVAAAVKTACKSAGMDSEAQAECAGSSAISAAQRANMTEDEQAEAAGKAVEAVMYMKHDTSMDAWGQLTTSPATTTTTKNPEIEDRSAHTAMELLHEVQEAKAAAGLAAGAAAEAAAAAAKSREGSASSTTMMSVARGASYETLGWETEVFVTDHPTAAHPTERPFTSTTHKLWKNACPDKTRAPRGTWVVYNLSSTPILHSCLVKPMKDRVPEECCNAPGALNLVGATFEELYYSNDYGSCVTLTHAGPLAGKTSKLQCNSDNSVTYGEGRCGEDCSCSFQDVYTPGCYRASDPVPGTAWFIVVAGCDCTDHKARCPGEFNLPPMEQNVGAADVLNVGPEEAARALNRQRQQLRAYYDQMIKDERVMSEAVNRLSSGKPIADAIFGMDTGEIPEKATQRMLDAAVQDAASAKYAINATVSVMGHALSTLKSGKPLADAVFGGDTSHLIQLGGLLCICHRGTCLNDLTSSVHLCRGKFPDFKKKEEPVVETLRFSGDFKAIVGDQECSECLAPVRCVDVKAGSVMVTLEAESWDELEQAHAKINKESGETDITGNDVKIVQSIFDVVHDEETKEARGCLLRGAGLCIPTEGRDEGLHLRRPGGRMETE</sequence>
<evidence type="ECO:0000313" key="2">
    <source>
        <dbReference type="Proteomes" id="UP001642464"/>
    </source>
</evidence>
<gene>
    <name evidence="1" type="ORF">SCF082_LOCUS37700</name>
</gene>
<name>A0ABP0PTP2_9DINO</name>
<comment type="caution">
    <text evidence="1">The sequence shown here is derived from an EMBL/GenBank/DDBJ whole genome shotgun (WGS) entry which is preliminary data.</text>
</comment>
<organism evidence="1 2">
    <name type="scientific">Durusdinium trenchii</name>
    <dbReference type="NCBI Taxonomy" id="1381693"/>
    <lineage>
        <taxon>Eukaryota</taxon>
        <taxon>Sar</taxon>
        <taxon>Alveolata</taxon>
        <taxon>Dinophyceae</taxon>
        <taxon>Suessiales</taxon>
        <taxon>Symbiodiniaceae</taxon>
        <taxon>Durusdinium</taxon>
    </lineage>
</organism>
<reference evidence="1 2" key="1">
    <citation type="submission" date="2024-02" db="EMBL/GenBank/DDBJ databases">
        <authorList>
            <person name="Chen Y."/>
            <person name="Shah S."/>
            <person name="Dougan E. K."/>
            <person name="Thang M."/>
            <person name="Chan C."/>
        </authorList>
    </citation>
    <scope>NUCLEOTIDE SEQUENCE [LARGE SCALE GENOMIC DNA]</scope>
</reference>
<dbReference type="EMBL" id="CAXAMM010038562">
    <property type="protein sequence ID" value="CAK9078967.1"/>
    <property type="molecule type" value="Genomic_DNA"/>
</dbReference>
<proteinExistence type="predicted"/>
<accession>A0ABP0PTP2</accession>
<keyword evidence="2" id="KW-1185">Reference proteome</keyword>
<protein>
    <submittedName>
        <fullName evidence="1">Uncharacterized protein</fullName>
    </submittedName>
</protein>
<dbReference type="Proteomes" id="UP001642464">
    <property type="component" value="Unassembled WGS sequence"/>
</dbReference>
<evidence type="ECO:0000313" key="1">
    <source>
        <dbReference type="EMBL" id="CAK9078967.1"/>
    </source>
</evidence>